<dbReference type="Gene3D" id="3.40.50.1820">
    <property type="entry name" value="alpha/beta hydrolase"/>
    <property type="match status" value="1"/>
</dbReference>
<evidence type="ECO:0000259" key="2">
    <source>
        <dbReference type="Pfam" id="PF00561"/>
    </source>
</evidence>
<dbReference type="InterPro" id="IPR000073">
    <property type="entry name" value="AB_hydrolase_1"/>
</dbReference>
<dbReference type="GO" id="GO:0016787">
    <property type="term" value="F:hydrolase activity"/>
    <property type="evidence" value="ECO:0007669"/>
    <property type="project" value="UniProtKB-KW"/>
</dbReference>
<evidence type="ECO:0000313" key="3">
    <source>
        <dbReference type="EMBL" id="MBO0517249.1"/>
    </source>
</evidence>
<comment type="caution">
    <text evidence="3">The sequence shown here is derived from an EMBL/GenBank/DDBJ whole genome shotgun (WGS) entry which is preliminary data.</text>
</comment>
<dbReference type="AlphaFoldDB" id="A0A939JMX8"/>
<dbReference type="PANTHER" id="PTHR43329">
    <property type="entry name" value="EPOXIDE HYDROLASE"/>
    <property type="match status" value="1"/>
</dbReference>
<evidence type="ECO:0000256" key="1">
    <source>
        <dbReference type="ARBA" id="ARBA00022801"/>
    </source>
</evidence>
<evidence type="ECO:0000313" key="4">
    <source>
        <dbReference type="Proteomes" id="UP000664167"/>
    </source>
</evidence>
<dbReference type="EMBL" id="JAFLRJ010000552">
    <property type="protein sequence ID" value="MBO0517249.1"/>
    <property type="molecule type" value="Genomic_DNA"/>
</dbReference>
<sequence>MPPVSERPMPHLDGARHSWVRSGDVRLHTAEFGPVTGTPVVLLHGFPQHWYAWRKLIPLLSGDHRLICVDLRGFGWSEQPRRGYDTDSLAADVLALLDALGLERTALIAHNWGAGVGFRLCQQAPGRITSYLALNMTHPWTEHRRVLPNLWRMWFTALIEYPVAGRLVLRHCPSFTSYLLRRAAPDPATTWQPSDLQEFAEATRTSAHAGQSLFWQYVIRDIPAGFRGTHRRRRLTVPTLLLGGELDPVIPPSLLEGAPDADDLTVEIVAGAGGHLPEEHPAVVAAALRRLTAGRPAAPPR</sequence>
<organism evidence="3 4">
    <name type="scientific">Streptomyces beijiangensis</name>
    <dbReference type="NCBI Taxonomy" id="163361"/>
    <lineage>
        <taxon>Bacteria</taxon>
        <taxon>Bacillati</taxon>
        <taxon>Actinomycetota</taxon>
        <taxon>Actinomycetes</taxon>
        <taxon>Kitasatosporales</taxon>
        <taxon>Streptomycetaceae</taxon>
        <taxon>Streptomyces</taxon>
    </lineage>
</organism>
<dbReference type="Pfam" id="PF00561">
    <property type="entry name" value="Abhydrolase_1"/>
    <property type="match status" value="1"/>
</dbReference>
<feature type="domain" description="AB hydrolase-1" evidence="2">
    <location>
        <begin position="39"/>
        <end position="258"/>
    </location>
</feature>
<dbReference type="RefSeq" id="WP_206969084.1">
    <property type="nucleotide sequence ID" value="NZ_BAAAJJ010000013.1"/>
</dbReference>
<proteinExistence type="predicted"/>
<dbReference type="InterPro" id="IPR029058">
    <property type="entry name" value="AB_hydrolase_fold"/>
</dbReference>
<dbReference type="InterPro" id="IPR000639">
    <property type="entry name" value="Epox_hydrolase-like"/>
</dbReference>
<keyword evidence="4" id="KW-1185">Reference proteome</keyword>
<protein>
    <submittedName>
        <fullName evidence="3">Alpha/beta hydrolase</fullName>
    </submittedName>
</protein>
<reference evidence="3" key="1">
    <citation type="submission" date="2021-03" db="EMBL/GenBank/DDBJ databases">
        <title>Streptomyces poriferae sp. nov., a novel marine sponge-derived Actinobacteria species with anti-MRSA activity.</title>
        <authorList>
            <person name="Sandoval-Powers M."/>
            <person name="Kralova S."/>
            <person name="Nguyen G.-S."/>
            <person name="Fawwal D."/>
            <person name="Degnes K."/>
            <person name="Klinkenberg G."/>
            <person name="Sletta H."/>
            <person name="Wentzel A."/>
            <person name="Liles M.R."/>
        </authorList>
    </citation>
    <scope>NUCLEOTIDE SEQUENCE</scope>
    <source>
        <strain evidence="3">DSM 41794</strain>
    </source>
</reference>
<dbReference type="Proteomes" id="UP000664167">
    <property type="component" value="Unassembled WGS sequence"/>
</dbReference>
<keyword evidence="1 3" id="KW-0378">Hydrolase</keyword>
<gene>
    <name evidence="3" type="ORF">J0695_36650</name>
</gene>
<dbReference type="SUPFAM" id="SSF53474">
    <property type="entry name" value="alpha/beta-Hydrolases"/>
    <property type="match status" value="1"/>
</dbReference>
<name>A0A939JMX8_9ACTN</name>
<dbReference type="PRINTS" id="PR00412">
    <property type="entry name" value="EPOXHYDRLASE"/>
</dbReference>
<accession>A0A939JMX8</accession>